<feature type="compositionally biased region" description="Low complexity" evidence="6">
    <location>
        <begin position="9"/>
        <end position="22"/>
    </location>
</feature>
<reference evidence="8" key="2">
    <citation type="submission" date="2023-05" db="EMBL/GenBank/DDBJ databases">
        <authorList>
            <consortium name="Lawrence Berkeley National Laboratory"/>
            <person name="Steindorff A."/>
            <person name="Hensen N."/>
            <person name="Bonometti L."/>
            <person name="Westerberg I."/>
            <person name="Brannstrom I.O."/>
            <person name="Guillou S."/>
            <person name="Cros-Aarteil S."/>
            <person name="Calhoun S."/>
            <person name="Haridas S."/>
            <person name="Kuo A."/>
            <person name="Mondo S."/>
            <person name="Pangilinan J."/>
            <person name="Riley R."/>
            <person name="Labutti K."/>
            <person name="Andreopoulos B."/>
            <person name="Lipzen A."/>
            <person name="Chen C."/>
            <person name="Yanf M."/>
            <person name="Daum C."/>
            <person name="Ng V."/>
            <person name="Clum A."/>
            <person name="Ohm R."/>
            <person name="Martin F."/>
            <person name="Silar P."/>
            <person name="Natvig D."/>
            <person name="Lalanne C."/>
            <person name="Gautier V."/>
            <person name="Ament-Velasquez S.L."/>
            <person name="Kruys A."/>
            <person name="Hutchinson M.I."/>
            <person name="Powell A.J."/>
            <person name="Barry K."/>
            <person name="Miller A.N."/>
            <person name="Grigoriev I.V."/>
            <person name="Debuchy R."/>
            <person name="Gladieux P."/>
            <person name="Thoren M.H."/>
            <person name="Johannesson H."/>
        </authorList>
    </citation>
    <scope>NUCLEOTIDE SEQUENCE</scope>
    <source>
        <strain evidence="8">CBS 141.50</strain>
    </source>
</reference>
<reference evidence="8" key="1">
    <citation type="journal article" date="2023" name="Mol. Phylogenet. Evol.">
        <title>Genome-scale phylogeny and comparative genomics of the fungal order Sordariales.</title>
        <authorList>
            <person name="Hensen N."/>
            <person name="Bonometti L."/>
            <person name="Westerberg I."/>
            <person name="Brannstrom I.O."/>
            <person name="Guillou S."/>
            <person name="Cros-Aarteil S."/>
            <person name="Calhoun S."/>
            <person name="Haridas S."/>
            <person name="Kuo A."/>
            <person name="Mondo S."/>
            <person name="Pangilinan J."/>
            <person name="Riley R."/>
            <person name="LaButti K."/>
            <person name="Andreopoulos B."/>
            <person name="Lipzen A."/>
            <person name="Chen C."/>
            <person name="Yan M."/>
            <person name="Daum C."/>
            <person name="Ng V."/>
            <person name="Clum A."/>
            <person name="Steindorff A."/>
            <person name="Ohm R.A."/>
            <person name="Martin F."/>
            <person name="Silar P."/>
            <person name="Natvig D.O."/>
            <person name="Lalanne C."/>
            <person name="Gautier V."/>
            <person name="Ament-Velasquez S.L."/>
            <person name="Kruys A."/>
            <person name="Hutchinson M.I."/>
            <person name="Powell A.J."/>
            <person name="Barry K."/>
            <person name="Miller A.N."/>
            <person name="Grigoriev I.V."/>
            <person name="Debuchy R."/>
            <person name="Gladieux P."/>
            <person name="Hiltunen Thoren M."/>
            <person name="Johannesson H."/>
        </authorList>
    </citation>
    <scope>NUCLEOTIDE SEQUENCE</scope>
    <source>
        <strain evidence="8">CBS 141.50</strain>
    </source>
</reference>
<dbReference type="AlphaFoldDB" id="A0AAN6ZMZ4"/>
<dbReference type="PANTHER" id="PTHR22602:SF0">
    <property type="entry name" value="TRANSFERASE CAF17, MITOCHONDRIAL-RELATED"/>
    <property type="match status" value="1"/>
</dbReference>
<sequence length="460" mass="48601">MRPTHRALRLATATTSRAPRLSPTHLKTRPAFSSPRPSLQPSSYQHRTFSNSVPPHPLPSGLALLTTRRILSLTGPDTAKFLQGLITANITPGHATPNPAAEHIRTDAGFYAAFLNAQGRVLYDVFIYRDGRDGPGEPGGEAGWLIEVDAAEAKALQAHLRRYKLRAKVQVRLLEEEEVRVWEAWDDTNHLNPAAAFSPEAASSSSLITIPDPRAPNLGHRILTFSSSSTPVPLEWEAAPEAAYHLRRYLNGVPEGAGELTPSSALPHESNLDLMGVTTGTAGTAGGSGIVGGTTGGAIDFRKGCYVGQELTIRTEHRGVVRKRVLPCLLYPDTADSTPPSLTAGTDLGATDVTASAIPPSSSIKRLTKSGRSAGKWLHGIGNVGLALCRLETMTDVVLPGEAGTAGFVEGDEFYVDLGDGEPDKEGVTSGGSEGGRVRVKAFVPGWLRSGLAGKGGSGH</sequence>
<dbReference type="InterPro" id="IPR057460">
    <property type="entry name" value="CAF17_C"/>
</dbReference>
<dbReference type="SUPFAM" id="SSF103025">
    <property type="entry name" value="Folate-binding domain"/>
    <property type="match status" value="1"/>
</dbReference>
<feature type="compositionally biased region" description="Polar residues" evidence="6">
    <location>
        <begin position="35"/>
        <end position="53"/>
    </location>
</feature>
<feature type="region of interest" description="Disordered" evidence="6">
    <location>
        <begin position="1"/>
        <end position="56"/>
    </location>
</feature>
<comment type="caution">
    <text evidence="8">The sequence shown here is derived from an EMBL/GenBank/DDBJ whole genome shotgun (WGS) entry which is preliminary data.</text>
</comment>
<keyword evidence="2" id="KW-0809">Transit peptide</keyword>
<dbReference type="Gene3D" id="2.40.30.160">
    <property type="match status" value="1"/>
</dbReference>
<dbReference type="Pfam" id="PF25455">
    <property type="entry name" value="Beta-barrel_CAF17_C"/>
    <property type="match status" value="1"/>
</dbReference>
<evidence type="ECO:0000256" key="1">
    <source>
        <dbReference type="ARBA" id="ARBA00004305"/>
    </source>
</evidence>
<evidence type="ECO:0000256" key="3">
    <source>
        <dbReference type="ARBA" id="ARBA00023128"/>
    </source>
</evidence>
<name>A0AAN6ZMZ4_9PEZI</name>
<dbReference type="GO" id="GO:0005759">
    <property type="term" value="C:mitochondrial matrix"/>
    <property type="evidence" value="ECO:0007669"/>
    <property type="project" value="UniProtKB-SubCell"/>
</dbReference>
<gene>
    <name evidence="8" type="ORF">C8A04DRAFT_12201</name>
</gene>
<evidence type="ECO:0000313" key="8">
    <source>
        <dbReference type="EMBL" id="KAK4143634.1"/>
    </source>
</evidence>
<evidence type="ECO:0000256" key="6">
    <source>
        <dbReference type="SAM" id="MobiDB-lite"/>
    </source>
</evidence>
<dbReference type="Proteomes" id="UP001302676">
    <property type="component" value="Unassembled WGS sequence"/>
</dbReference>
<dbReference type="EMBL" id="MU853584">
    <property type="protein sequence ID" value="KAK4143634.1"/>
    <property type="molecule type" value="Genomic_DNA"/>
</dbReference>
<keyword evidence="3" id="KW-0496">Mitochondrion</keyword>
<dbReference type="InterPro" id="IPR017703">
    <property type="entry name" value="YgfZ/GCV_T_CS"/>
</dbReference>
<evidence type="ECO:0000256" key="4">
    <source>
        <dbReference type="ARBA" id="ARBA00093447"/>
    </source>
</evidence>
<comment type="similarity">
    <text evidence="4">Belongs to the GcvT family. CAF17/IBA57 subfamily.</text>
</comment>
<dbReference type="InterPro" id="IPR045179">
    <property type="entry name" value="YgfZ/GcvT"/>
</dbReference>
<evidence type="ECO:0000259" key="7">
    <source>
        <dbReference type="Pfam" id="PF25455"/>
    </source>
</evidence>
<evidence type="ECO:0000256" key="2">
    <source>
        <dbReference type="ARBA" id="ARBA00022946"/>
    </source>
</evidence>
<dbReference type="GeneID" id="87813862"/>
<dbReference type="NCBIfam" id="TIGR03317">
    <property type="entry name" value="ygfZ_signature"/>
    <property type="match status" value="1"/>
</dbReference>
<feature type="domain" description="CAF17 C-terminal" evidence="7">
    <location>
        <begin position="322"/>
        <end position="401"/>
    </location>
</feature>
<proteinExistence type="inferred from homology"/>
<organism evidence="8 9">
    <name type="scientific">Dichotomopilus funicola</name>
    <dbReference type="NCBI Taxonomy" id="1934379"/>
    <lineage>
        <taxon>Eukaryota</taxon>
        <taxon>Fungi</taxon>
        <taxon>Dikarya</taxon>
        <taxon>Ascomycota</taxon>
        <taxon>Pezizomycotina</taxon>
        <taxon>Sordariomycetes</taxon>
        <taxon>Sordariomycetidae</taxon>
        <taxon>Sordariales</taxon>
        <taxon>Chaetomiaceae</taxon>
        <taxon>Dichotomopilus</taxon>
    </lineage>
</organism>
<dbReference type="PANTHER" id="PTHR22602">
    <property type="entry name" value="TRANSFERASE CAF17, MITOCHONDRIAL-RELATED"/>
    <property type="match status" value="1"/>
</dbReference>
<protein>
    <recommendedName>
        <fullName evidence="5">Iron-sulfur cluster assembly factor IBA57 homolog, mitochondrial</fullName>
    </recommendedName>
</protein>
<dbReference type="Gene3D" id="3.30.1360.120">
    <property type="entry name" value="Probable tRNA modification gtpase trme, domain 1"/>
    <property type="match status" value="1"/>
</dbReference>
<accession>A0AAN6ZMZ4</accession>
<dbReference type="GO" id="GO:0016226">
    <property type="term" value="P:iron-sulfur cluster assembly"/>
    <property type="evidence" value="ECO:0007669"/>
    <property type="project" value="TreeGrafter"/>
</dbReference>
<dbReference type="InterPro" id="IPR027266">
    <property type="entry name" value="TrmE/GcvT-like"/>
</dbReference>
<evidence type="ECO:0000256" key="5">
    <source>
        <dbReference type="ARBA" id="ARBA00093637"/>
    </source>
</evidence>
<evidence type="ECO:0000313" key="9">
    <source>
        <dbReference type="Proteomes" id="UP001302676"/>
    </source>
</evidence>
<dbReference type="RefSeq" id="XP_062637005.1">
    <property type="nucleotide sequence ID" value="XM_062777249.1"/>
</dbReference>
<keyword evidence="9" id="KW-1185">Reference proteome</keyword>
<comment type="subcellular location">
    <subcellularLocation>
        <location evidence="1">Mitochondrion matrix</location>
    </subcellularLocation>
</comment>